<dbReference type="VEuPathDB" id="FungiDB:AeMF1_020904"/>
<protein>
    <submittedName>
        <fullName evidence="3">Uncharacterized protein</fullName>
    </submittedName>
</protein>
<feature type="compositionally biased region" description="Polar residues" evidence="2">
    <location>
        <begin position="8"/>
        <end position="22"/>
    </location>
</feature>
<feature type="coiled-coil region" evidence="1">
    <location>
        <begin position="237"/>
        <end position="327"/>
    </location>
</feature>
<comment type="caution">
    <text evidence="3">The sequence shown here is derived from an EMBL/GenBank/DDBJ whole genome shotgun (WGS) entry which is preliminary data.</text>
</comment>
<feature type="coiled-coil region" evidence="1">
    <location>
        <begin position="29"/>
        <end position="201"/>
    </location>
</feature>
<proteinExistence type="predicted"/>
<dbReference type="EMBL" id="VJMJ01000012">
    <property type="protein sequence ID" value="KAF0743715.1"/>
    <property type="molecule type" value="Genomic_DNA"/>
</dbReference>
<dbReference type="Proteomes" id="UP000481153">
    <property type="component" value="Unassembled WGS sequence"/>
</dbReference>
<gene>
    <name evidence="3" type="ORF">Ae201684_001373</name>
</gene>
<dbReference type="SUPFAM" id="SSF57997">
    <property type="entry name" value="Tropomyosin"/>
    <property type="match status" value="1"/>
</dbReference>
<organism evidence="3 4">
    <name type="scientific">Aphanomyces euteiches</name>
    <dbReference type="NCBI Taxonomy" id="100861"/>
    <lineage>
        <taxon>Eukaryota</taxon>
        <taxon>Sar</taxon>
        <taxon>Stramenopiles</taxon>
        <taxon>Oomycota</taxon>
        <taxon>Saprolegniomycetes</taxon>
        <taxon>Saprolegniales</taxon>
        <taxon>Verrucalvaceae</taxon>
        <taxon>Aphanomyces</taxon>
    </lineage>
</organism>
<keyword evidence="1" id="KW-0175">Coiled coil</keyword>
<reference evidence="3 4" key="1">
    <citation type="submission" date="2019-07" db="EMBL/GenBank/DDBJ databases">
        <title>Genomics analysis of Aphanomyces spp. identifies a new class of oomycete effector associated with host adaptation.</title>
        <authorList>
            <person name="Gaulin E."/>
        </authorList>
    </citation>
    <scope>NUCLEOTIDE SEQUENCE [LARGE SCALE GENOMIC DNA]</scope>
    <source>
        <strain evidence="3 4">ATCC 201684</strain>
    </source>
</reference>
<accession>A0A6G0XSV5</accession>
<feature type="region of interest" description="Disordered" evidence="2">
    <location>
        <begin position="1"/>
        <end position="22"/>
    </location>
</feature>
<name>A0A6G0XSV5_9STRA</name>
<evidence type="ECO:0000313" key="4">
    <source>
        <dbReference type="Proteomes" id="UP000481153"/>
    </source>
</evidence>
<dbReference type="AlphaFoldDB" id="A0A6G0XSV5"/>
<keyword evidence="4" id="KW-1185">Reference proteome</keyword>
<sequence>MSDELRQSHLSTPSRGLRASQSNPLQLVIQRLQGECETLRSEKRELERRIQHDAAKSTRAVVEMNDIQQRLLVENQKLQSEASHLKDKMREYASALEIANERIKQLDATEQQTRLRSEVLEDTVRELEALSHRQRETIEGLENDVVRLNELVVQLGEERDHVLESTEADARRVRALWEETMLQHKAEITSLERAVDTSKQEAHAIQAIVSQKDTELAELRSSLAQSKVITSQDCERIKTLETQMDELKQDLVNAQGHNVQMSQSLQRVAMQVEEQASKLRSTEEKLHVANKQIEDDQRAAQTRQEELQRVLDELDGLKTEFAACLEEHECTIRKLEHCVHAKTSKEEKLQDALEAERRHSTAMSTLLASHIRDYNRILASVDNKLSDLRDTCVVPEASPQPIRVSKRPTPTTSLSIFAH</sequence>
<evidence type="ECO:0000256" key="2">
    <source>
        <dbReference type="SAM" id="MobiDB-lite"/>
    </source>
</evidence>
<evidence type="ECO:0000313" key="3">
    <source>
        <dbReference type="EMBL" id="KAF0743715.1"/>
    </source>
</evidence>
<evidence type="ECO:0000256" key="1">
    <source>
        <dbReference type="SAM" id="Coils"/>
    </source>
</evidence>